<keyword evidence="7 10" id="KW-0675">Receptor</keyword>
<keyword evidence="8" id="KW-0325">Glycoprotein</keyword>
<evidence type="ECO:0000256" key="1">
    <source>
        <dbReference type="ARBA" id="ARBA00004651"/>
    </source>
</evidence>
<dbReference type="SUPFAM" id="SSF81321">
    <property type="entry name" value="Family A G protein-coupled receptor-like"/>
    <property type="match status" value="1"/>
</dbReference>
<keyword evidence="3 10" id="KW-0812">Transmembrane</keyword>
<feature type="transmembrane region" description="Helical" evidence="11">
    <location>
        <begin position="214"/>
        <end position="235"/>
    </location>
</feature>
<dbReference type="Gene3D" id="1.20.1070.10">
    <property type="entry name" value="Rhodopsin 7-helix transmembrane proteins"/>
    <property type="match status" value="1"/>
</dbReference>
<evidence type="ECO:0000313" key="13">
    <source>
        <dbReference type="EMBL" id="JAC85008.1"/>
    </source>
</evidence>
<organism evidence="13">
    <name type="scientific">Clytia hemisphaerica</name>
    <dbReference type="NCBI Taxonomy" id="252671"/>
    <lineage>
        <taxon>Eukaryota</taxon>
        <taxon>Metazoa</taxon>
        <taxon>Cnidaria</taxon>
        <taxon>Hydrozoa</taxon>
        <taxon>Hydroidolina</taxon>
        <taxon>Leptothecata</taxon>
        <taxon>Obeliida</taxon>
        <taxon>Clytiidae</taxon>
        <taxon>Clytia</taxon>
    </lineage>
</organism>
<dbReference type="Pfam" id="PF00001">
    <property type="entry name" value="7tm_1"/>
    <property type="match status" value="1"/>
</dbReference>
<dbReference type="PRINTS" id="PR00237">
    <property type="entry name" value="GPCRRHODOPSN"/>
</dbReference>
<keyword evidence="4 11" id="KW-1133">Transmembrane helix</keyword>
<feature type="transmembrane region" description="Helical" evidence="11">
    <location>
        <begin position="160"/>
        <end position="182"/>
    </location>
</feature>
<feature type="transmembrane region" description="Helical" evidence="11">
    <location>
        <begin position="135"/>
        <end position="154"/>
    </location>
</feature>
<dbReference type="GeneID" id="136816517"/>
<feature type="transmembrane region" description="Helical" evidence="11">
    <location>
        <begin position="251"/>
        <end position="271"/>
    </location>
</feature>
<dbReference type="PROSITE" id="PS50262">
    <property type="entry name" value="G_PROTEIN_RECEP_F1_2"/>
    <property type="match status" value="1"/>
</dbReference>
<dbReference type="AlphaFoldDB" id="A0A069DM02"/>
<evidence type="ECO:0000256" key="7">
    <source>
        <dbReference type="ARBA" id="ARBA00023170"/>
    </source>
</evidence>
<keyword evidence="6 11" id="KW-0472">Membrane</keyword>
<evidence type="ECO:0000256" key="11">
    <source>
        <dbReference type="SAM" id="Phobius"/>
    </source>
</evidence>
<evidence type="ECO:0000256" key="3">
    <source>
        <dbReference type="ARBA" id="ARBA00022692"/>
    </source>
</evidence>
<evidence type="ECO:0000259" key="12">
    <source>
        <dbReference type="PROSITE" id="PS50262"/>
    </source>
</evidence>
<name>A0A069DM02_9CNID</name>
<feature type="transmembrane region" description="Helical" evidence="11">
    <location>
        <begin position="91"/>
        <end position="114"/>
    </location>
</feature>
<comment type="similarity">
    <text evidence="10">Belongs to the G-protein coupled receptor 1 family.</text>
</comment>
<keyword evidence="5 10" id="KW-0297">G-protein coupled receptor</keyword>
<accession>A0A069DM02</accession>
<proteinExistence type="evidence at transcript level"/>
<dbReference type="EMBL" id="GBGP01000181">
    <property type="protein sequence ID" value="JAC85008.1"/>
    <property type="molecule type" value="mRNA"/>
</dbReference>
<dbReference type="PANTHER" id="PTHR24246">
    <property type="entry name" value="OLFACTORY RECEPTOR AND ADENOSINE RECEPTOR"/>
    <property type="match status" value="1"/>
</dbReference>
<dbReference type="RefSeq" id="XP_066928960.1">
    <property type="nucleotide sequence ID" value="XM_067072859.1"/>
</dbReference>
<dbReference type="PROSITE" id="PS00237">
    <property type="entry name" value="G_PROTEIN_RECEP_F1_1"/>
    <property type="match status" value="1"/>
</dbReference>
<evidence type="ECO:0000256" key="6">
    <source>
        <dbReference type="ARBA" id="ARBA00023136"/>
    </source>
</evidence>
<dbReference type="PANTHER" id="PTHR24246:SF27">
    <property type="entry name" value="ADENOSINE RECEPTOR, ISOFORM A"/>
    <property type="match status" value="1"/>
</dbReference>
<keyword evidence="2" id="KW-1003">Cell membrane</keyword>
<reference evidence="13" key="1">
    <citation type="journal article" date="2014" name="PLoS Genet.">
        <title>Differential Responses to Wnt and PCP Disruption Predict Expression and Developmental Function of Conserved and Novel Genes in a Cnidarian.</title>
        <authorList>
            <person name="Lapebie P."/>
            <person name="Ruggiero A."/>
            <person name="Barreau C."/>
            <person name="Chevalier S."/>
            <person name="Chang P."/>
            <person name="Dru P."/>
            <person name="Houliston E."/>
            <person name="Momose T."/>
        </authorList>
    </citation>
    <scope>NUCLEOTIDE SEQUENCE</scope>
</reference>
<dbReference type="GO" id="GO:0004930">
    <property type="term" value="F:G protein-coupled receptor activity"/>
    <property type="evidence" value="ECO:0007669"/>
    <property type="project" value="UniProtKB-KW"/>
</dbReference>
<sequence length="308" mass="34315">MTFKDGEATFKGLVIFIILEGFTIVFLNTTAIFTMVYKLRRNSKTSRRGRKMTPDKQIIISLCLTNFTSGAAVIVEFACFAAGEPISSKKILVLAFIILFSLIASLLHVILLSLERFMALKFPFRHREVKKRSTVLALVFVWVISALPTLTIFINRSGALEIISIIMIITDFFLILSSIYIISVTKKVLSGQNAGMIGGSKTESRDYEKEITRFWSTIMVAYILFTIPPVLIMIFKGGEAVSLYSGARVDGVLMILILLKAIADPLLYILANQMNCCKHSKDSKSLEASNSVQKTYDTNATSVYDSKL</sequence>
<evidence type="ECO:0000256" key="5">
    <source>
        <dbReference type="ARBA" id="ARBA00023040"/>
    </source>
</evidence>
<dbReference type="InterPro" id="IPR017452">
    <property type="entry name" value="GPCR_Rhodpsn_7TM"/>
</dbReference>
<feature type="transmembrane region" description="Helical" evidence="11">
    <location>
        <begin position="58"/>
        <end position="79"/>
    </location>
</feature>
<feature type="transmembrane region" description="Helical" evidence="11">
    <location>
        <begin position="12"/>
        <end position="37"/>
    </location>
</feature>
<evidence type="ECO:0000256" key="8">
    <source>
        <dbReference type="ARBA" id="ARBA00023180"/>
    </source>
</evidence>
<evidence type="ECO:0000256" key="10">
    <source>
        <dbReference type="RuleBase" id="RU000688"/>
    </source>
</evidence>
<evidence type="ECO:0000256" key="2">
    <source>
        <dbReference type="ARBA" id="ARBA00022475"/>
    </source>
</evidence>
<feature type="domain" description="G-protein coupled receptors family 1 profile" evidence="12">
    <location>
        <begin position="27"/>
        <end position="268"/>
    </location>
</feature>
<protein>
    <submittedName>
        <fullName evidence="13">Seven transmembrane protein</fullName>
    </submittedName>
</protein>
<evidence type="ECO:0000256" key="9">
    <source>
        <dbReference type="ARBA" id="ARBA00023224"/>
    </source>
</evidence>
<evidence type="ECO:0000256" key="4">
    <source>
        <dbReference type="ARBA" id="ARBA00022989"/>
    </source>
</evidence>
<comment type="subcellular location">
    <subcellularLocation>
        <location evidence="1">Cell membrane</location>
        <topology evidence="1">Multi-pass membrane protein</topology>
    </subcellularLocation>
</comment>
<keyword evidence="9 10" id="KW-0807">Transducer</keyword>
<dbReference type="GO" id="GO:0005886">
    <property type="term" value="C:plasma membrane"/>
    <property type="evidence" value="ECO:0007669"/>
    <property type="project" value="UniProtKB-SubCell"/>
</dbReference>
<dbReference type="InterPro" id="IPR000276">
    <property type="entry name" value="GPCR_Rhodpsn"/>
</dbReference>